<dbReference type="Proteomes" id="UP001589733">
    <property type="component" value="Unassembled WGS sequence"/>
</dbReference>
<dbReference type="SUPFAM" id="SSF109854">
    <property type="entry name" value="DinB/YfiT-like putative metalloenzymes"/>
    <property type="match status" value="1"/>
</dbReference>
<evidence type="ECO:0000256" key="1">
    <source>
        <dbReference type="ARBA" id="ARBA00008635"/>
    </source>
</evidence>
<dbReference type="EMBL" id="JBHLYR010000003">
    <property type="protein sequence ID" value="MFB9990454.1"/>
    <property type="molecule type" value="Genomic_DNA"/>
</dbReference>
<gene>
    <name evidence="3" type="ORF">ACFFLM_00410</name>
</gene>
<comment type="caution">
    <text evidence="3">The sequence shown here is derived from an EMBL/GenBank/DDBJ whole genome shotgun (WGS) entry which is preliminary data.</text>
</comment>
<keyword evidence="4" id="KW-1185">Reference proteome</keyword>
<keyword evidence="2" id="KW-0479">Metal-binding</keyword>
<dbReference type="Gene3D" id="1.20.120.450">
    <property type="entry name" value="dinb family like domain"/>
    <property type="match status" value="1"/>
</dbReference>
<sequence length="169" mass="19163">MNLLDRLLKHDAWTTGRLIEQSRWLSDAQLDQEFDLGWRTVRATLNHLVENMEGWTDLMTGLPDRHPQGAPQVLQTLDALQMRLEGVIPQLAAVAHQKDTHGQLDDLWTLRPEPLVQLSYGGSIAHVITHSMHHRAQLIHMLKRLGVQNVIEGDVLTWEEQARGTAALP</sequence>
<reference evidence="3 4" key="1">
    <citation type="submission" date="2024-09" db="EMBL/GenBank/DDBJ databases">
        <authorList>
            <person name="Sun Q."/>
            <person name="Mori K."/>
        </authorList>
    </citation>
    <scope>NUCLEOTIDE SEQUENCE [LARGE SCALE GENOMIC DNA]</scope>
    <source>
        <strain evidence="3 4">JCM 13503</strain>
    </source>
</reference>
<evidence type="ECO:0000313" key="3">
    <source>
        <dbReference type="EMBL" id="MFB9990454.1"/>
    </source>
</evidence>
<organism evidence="3 4">
    <name type="scientific">Deinococcus oregonensis</name>
    <dbReference type="NCBI Taxonomy" id="1805970"/>
    <lineage>
        <taxon>Bacteria</taxon>
        <taxon>Thermotogati</taxon>
        <taxon>Deinococcota</taxon>
        <taxon>Deinococci</taxon>
        <taxon>Deinococcales</taxon>
        <taxon>Deinococcaceae</taxon>
        <taxon>Deinococcus</taxon>
    </lineage>
</organism>
<evidence type="ECO:0000313" key="4">
    <source>
        <dbReference type="Proteomes" id="UP001589733"/>
    </source>
</evidence>
<accession>A0ABV6ASH8</accession>
<dbReference type="Pfam" id="PF05163">
    <property type="entry name" value="DinB"/>
    <property type="match status" value="1"/>
</dbReference>
<dbReference type="RefSeq" id="WP_380004384.1">
    <property type="nucleotide sequence ID" value="NZ_JBHLYR010000003.1"/>
</dbReference>
<evidence type="ECO:0000256" key="2">
    <source>
        <dbReference type="ARBA" id="ARBA00022723"/>
    </source>
</evidence>
<dbReference type="InterPro" id="IPR007837">
    <property type="entry name" value="DinB"/>
</dbReference>
<protein>
    <submittedName>
        <fullName evidence="3">DinB family protein</fullName>
    </submittedName>
</protein>
<name>A0ABV6ASH8_9DEIO</name>
<dbReference type="InterPro" id="IPR034660">
    <property type="entry name" value="DinB/YfiT-like"/>
</dbReference>
<proteinExistence type="inferred from homology"/>
<comment type="similarity">
    <text evidence="1">Belongs to the DinB family.</text>
</comment>